<comment type="cofactor">
    <cofactor evidence="1">
        <name>Mg(2+)</name>
        <dbReference type="ChEBI" id="CHEBI:18420"/>
    </cofactor>
</comment>
<dbReference type="GO" id="GO:0016740">
    <property type="term" value="F:transferase activity"/>
    <property type="evidence" value="ECO:0007669"/>
    <property type="project" value="UniProtKB-KW"/>
</dbReference>
<organism evidence="11 12">
    <name type="scientific">Planctopirus limnophila (strain ATCC 43296 / DSM 3776 / IFAM 1008 / Mu 290)</name>
    <name type="common">Planctomyces limnophilus</name>
    <dbReference type="NCBI Taxonomy" id="521674"/>
    <lineage>
        <taxon>Bacteria</taxon>
        <taxon>Pseudomonadati</taxon>
        <taxon>Planctomycetota</taxon>
        <taxon>Planctomycetia</taxon>
        <taxon>Planctomycetales</taxon>
        <taxon>Planctomycetaceae</taxon>
        <taxon>Planctopirus</taxon>
    </lineage>
</organism>
<keyword evidence="11" id="KW-0449">Lipoprotein</keyword>
<keyword evidence="5" id="KW-0808">Transferase</keyword>
<keyword evidence="4" id="KW-0285">Flavoprotein</keyword>
<reference evidence="11 12" key="1">
    <citation type="journal article" date="2010" name="Stand. Genomic Sci.">
        <title>Complete genome sequence of Planctomyces limnophilus type strain (Mu 290).</title>
        <authorList>
            <person name="Labutti K."/>
            <person name="Sikorski J."/>
            <person name="Schneider S."/>
            <person name="Nolan M."/>
            <person name="Lucas S."/>
            <person name="Glavina Del Rio T."/>
            <person name="Tice H."/>
            <person name="Cheng J.F."/>
            <person name="Goodwin L."/>
            <person name="Pitluck S."/>
            <person name="Liolios K."/>
            <person name="Ivanova N."/>
            <person name="Mavromatis K."/>
            <person name="Mikhailova N."/>
            <person name="Pati A."/>
            <person name="Chen A."/>
            <person name="Palaniappan K."/>
            <person name="Land M."/>
            <person name="Hauser L."/>
            <person name="Chang Y.J."/>
            <person name="Jeffries C.D."/>
            <person name="Tindall B.J."/>
            <person name="Rohde M."/>
            <person name="Goker M."/>
            <person name="Woyke T."/>
            <person name="Bristow J."/>
            <person name="Eisen J.A."/>
            <person name="Markowitz V."/>
            <person name="Hugenholtz P."/>
            <person name="Kyrpides N.C."/>
            <person name="Klenk H.P."/>
            <person name="Lapidus A."/>
        </authorList>
    </citation>
    <scope>NUCLEOTIDE SEQUENCE [LARGE SCALE GENOMIC DNA]</scope>
    <source>
        <strain evidence="12">ATCC 43296 / DSM 3776 / IFAM 1008 / 290</strain>
    </source>
</reference>
<dbReference type="Proteomes" id="UP000002220">
    <property type="component" value="Chromosome"/>
</dbReference>
<sequence length="417" mass="44935" precursor="true">MNNGKTVLAKESRIFDFDRLSGRTFLSDNPERLSCFGLCSPKIIQKQLKVWQVTEVTNPSADRRDFLTGRLAQQIAAEAALRSADLPTTEVPTRGPVLLLQTTAMACHFDVILNPDGPALQVEAASEALDLVHQLEAMMTIYRPEAELAIINQTAALEPVEVSGELFDLLIEARDLVAKTEGAFDPTTGPLIAVWRTARKEGRLPSTAELEAARQLTGMDQIQLDVASKTVRYRQPGVELNLGAIGKGYAVDCAGRHLSSRGIDHWLVHGGKSSVLALGDHAGHGGWPVGLRDPLLPQHSWGTILLKNQALGTSGTAAQGFRVGGRRYGHILDPRTGWPVENVLSVSVLTARAALADALSTAFFVLGVEKTRLLCDNSTDVGVLLFTQSSRQTAAEATIINVPPEILYPARSPAASF</sequence>
<keyword evidence="12" id="KW-1185">Reference proteome</keyword>
<evidence type="ECO:0000256" key="7">
    <source>
        <dbReference type="ARBA" id="ARBA00022827"/>
    </source>
</evidence>
<dbReference type="Gene3D" id="3.10.520.10">
    <property type="entry name" value="ApbE-like domains"/>
    <property type="match status" value="1"/>
</dbReference>
<keyword evidence="7" id="KW-0274">FAD</keyword>
<dbReference type="PANTHER" id="PTHR30040:SF2">
    <property type="entry name" value="FAD:PROTEIN FMN TRANSFERASE"/>
    <property type="match status" value="1"/>
</dbReference>
<dbReference type="Pfam" id="PF02424">
    <property type="entry name" value="ApbE"/>
    <property type="match status" value="1"/>
</dbReference>
<dbReference type="EMBL" id="CP001744">
    <property type="protein sequence ID" value="ADG69579.1"/>
    <property type="molecule type" value="Genomic_DNA"/>
</dbReference>
<evidence type="ECO:0000256" key="4">
    <source>
        <dbReference type="ARBA" id="ARBA00022630"/>
    </source>
</evidence>
<dbReference type="AlphaFoldDB" id="D5SWI6"/>
<evidence type="ECO:0000313" key="11">
    <source>
        <dbReference type="EMBL" id="ADG69579.1"/>
    </source>
</evidence>
<dbReference type="InterPro" id="IPR003374">
    <property type="entry name" value="ApbE-like_sf"/>
</dbReference>
<evidence type="ECO:0000313" key="12">
    <source>
        <dbReference type="Proteomes" id="UP000002220"/>
    </source>
</evidence>
<name>D5SWI6_PLAL2</name>
<gene>
    <name evidence="11" type="ordered locus">Plim_3767</name>
</gene>
<dbReference type="eggNOG" id="COG1477">
    <property type="taxonomic scope" value="Bacteria"/>
</dbReference>
<dbReference type="GO" id="GO:0046872">
    <property type="term" value="F:metal ion binding"/>
    <property type="evidence" value="ECO:0007669"/>
    <property type="project" value="UniProtKB-KW"/>
</dbReference>
<evidence type="ECO:0000256" key="10">
    <source>
        <dbReference type="ARBA" id="ARBA00048540"/>
    </source>
</evidence>
<dbReference type="SUPFAM" id="SSF143631">
    <property type="entry name" value="ApbE-like"/>
    <property type="match status" value="1"/>
</dbReference>
<dbReference type="HOGENOM" id="CLU_044403_2_1_0"/>
<evidence type="ECO:0000256" key="1">
    <source>
        <dbReference type="ARBA" id="ARBA00001946"/>
    </source>
</evidence>
<accession>D5SWI6</accession>
<dbReference type="InterPro" id="IPR024932">
    <property type="entry name" value="ApbE"/>
</dbReference>
<dbReference type="EC" id="2.7.1.180" evidence="2"/>
<keyword evidence="8" id="KW-0460">Magnesium</keyword>
<evidence type="ECO:0000256" key="2">
    <source>
        <dbReference type="ARBA" id="ARBA00011955"/>
    </source>
</evidence>
<proteinExistence type="predicted"/>
<evidence type="ECO:0000256" key="3">
    <source>
        <dbReference type="ARBA" id="ARBA00016337"/>
    </source>
</evidence>
<protein>
    <recommendedName>
        <fullName evidence="3">FAD:protein FMN transferase</fullName>
        <ecNumber evidence="2">2.7.1.180</ecNumber>
    </recommendedName>
    <alternativeName>
        <fullName evidence="9">Flavin transferase</fullName>
    </alternativeName>
</protein>
<dbReference type="PANTHER" id="PTHR30040">
    <property type="entry name" value="THIAMINE BIOSYNTHESIS LIPOPROTEIN APBE"/>
    <property type="match status" value="1"/>
</dbReference>
<comment type="catalytic activity">
    <reaction evidence="10">
        <text>L-threonyl-[protein] + FAD = FMN-L-threonyl-[protein] + AMP + H(+)</text>
        <dbReference type="Rhea" id="RHEA:36847"/>
        <dbReference type="Rhea" id="RHEA-COMP:11060"/>
        <dbReference type="Rhea" id="RHEA-COMP:11061"/>
        <dbReference type="ChEBI" id="CHEBI:15378"/>
        <dbReference type="ChEBI" id="CHEBI:30013"/>
        <dbReference type="ChEBI" id="CHEBI:57692"/>
        <dbReference type="ChEBI" id="CHEBI:74257"/>
        <dbReference type="ChEBI" id="CHEBI:456215"/>
        <dbReference type="EC" id="2.7.1.180"/>
    </reaction>
</comment>
<evidence type="ECO:0000256" key="6">
    <source>
        <dbReference type="ARBA" id="ARBA00022723"/>
    </source>
</evidence>
<evidence type="ECO:0000256" key="8">
    <source>
        <dbReference type="ARBA" id="ARBA00022842"/>
    </source>
</evidence>
<dbReference type="KEGG" id="plm:Plim_3767"/>
<evidence type="ECO:0000256" key="5">
    <source>
        <dbReference type="ARBA" id="ARBA00022679"/>
    </source>
</evidence>
<keyword evidence="6" id="KW-0479">Metal-binding</keyword>
<evidence type="ECO:0000256" key="9">
    <source>
        <dbReference type="ARBA" id="ARBA00031306"/>
    </source>
</evidence>